<proteinExistence type="predicted"/>
<dbReference type="OrthoDB" id="6887228at2"/>
<dbReference type="AlphaFoldDB" id="A0A1M5FAY7"/>
<reference evidence="1 3" key="1">
    <citation type="submission" date="2014-07" db="EMBL/GenBank/DDBJ databases">
        <title>Genome of Chryseobacterium vrystaatense LMG 22846.</title>
        <authorList>
            <person name="Pipes S.E."/>
            <person name="Stropko S.J."/>
            <person name="Newman J.D."/>
        </authorList>
    </citation>
    <scope>NUCLEOTIDE SEQUENCE [LARGE SCALE GENOMIC DNA]</scope>
    <source>
        <strain evidence="1 3">LMG 22846</strain>
    </source>
</reference>
<dbReference type="EMBL" id="JPRI01000004">
    <property type="protein sequence ID" value="KFF26080.1"/>
    <property type="molecule type" value="Genomic_DNA"/>
</dbReference>
<evidence type="ECO:0000313" key="4">
    <source>
        <dbReference type="Proteomes" id="UP000184108"/>
    </source>
</evidence>
<reference evidence="2" key="2">
    <citation type="submission" date="2016-11" db="EMBL/GenBank/DDBJ databases">
        <authorList>
            <person name="Jaros S."/>
            <person name="Januszkiewicz K."/>
            <person name="Wedrychowicz H."/>
        </authorList>
    </citation>
    <scope>NUCLEOTIDE SEQUENCE [LARGE SCALE GENOMIC DNA]</scope>
    <source>
        <strain evidence="2">YR203</strain>
    </source>
</reference>
<accession>A0A1M5FAY7</accession>
<evidence type="ECO:0000313" key="1">
    <source>
        <dbReference type="EMBL" id="KFF26080.1"/>
    </source>
</evidence>
<dbReference type="Proteomes" id="UP000028719">
    <property type="component" value="Unassembled WGS sequence"/>
</dbReference>
<evidence type="ECO:0000313" key="3">
    <source>
        <dbReference type="Proteomes" id="UP000028719"/>
    </source>
</evidence>
<dbReference type="RefSeq" id="WP_034745251.1">
    <property type="nucleotide sequence ID" value="NZ_FQVE01000003.1"/>
</dbReference>
<reference evidence="4" key="3">
    <citation type="submission" date="2016-11" db="EMBL/GenBank/DDBJ databases">
        <authorList>
            <person name="Varghese N."/>
            <person name="Submissions S."/>
        </authorList>
    </citation>
    <scope>NUCLEOTIDE SEQUENCE [LARGE SCALE GENOMIC DNA]</scope>
    <source>
        <strain evidence="4">YR203</strain>
    </source>
</reference>
<sequence length="192" mass="22366">MKSLIKPNPGDLFYIPAIGILNEEGFVIARYIELIKPNLGHLIEVFDHFYTEPPKDISDVKTTERLFRPIFCSMRFADIPRWKKLFSDPDYDKSESGYEHISFAFGQNIWIGGETKMATPEQLVNIEPSICWRMSHIIFRVMAHLKGSLSKDEVMDYHKLPVEYRVDDDGAIKTVHEIAERMHNQFTVWGKM</sequence>
<dbReference type="EMBL" id="FQVE01000003">
    <property type="protein sequence ID" value="SHF88231.1"/>
    <property type="molecule type" value="Genomic_DNA"/>
</dbReference>
<gene>
    <name evidence="1" type="ORF">IW16_14615</name>
    <name evidence="2" type="ORF">SAMN02787073_3186</name>
</gene>
<dbReference type="Proteomes" id="UP000184108">
    <property type="component" value="Unassembled WGS sequence"/>
</dbReference>
<protein>
    <submittedName>
        <fullName evidence="2">Immunity protein 26</fullName>
    </submittedName>
</protein>
<organism evidence="2 4">
    <name type="scientific">Chryseobacterium vrystaatense</name>
    <dbReference type="NCBI Taxonomy" id="307480"/>
    <lineage>
        <taxon>Bacteria</taxon>
        <taxon>Pseudomonadati</taxon>
        <taxon>Bacteroidota</taxon>
        <taxon>Flavobacteriia</taxon>
        <taxon>Flavobacteriales</taxon>
        <taxon>Weeksellaceae</taxon>
        <taxon>Chryseobacterium group</taxon>
        <taxon>Chryseobacterium</taxon>
    </lineage>
</organism>
<keyword evidence="3" id="KW-1185">Reference proteome</keyword>
<name>A0A1M5FAY7_9FLAO</name>
<evidence type="ECO:0000313" key="2">
    <source>
        <dbReference type="EMBL" id="SHF88231.1"/>
    </source>
</evidence>